<dbReference type="Pfam" id="PF06810">
    <property type="entry name" value="Phage_scaffold"/>
    <property type="match status" value="1"/>
</dbReference>
<organism evidence="2">
    <name type="scientific">Phage sp. ctR9T2</name>
    <dbReference type="NCBI Taxonomy" id="2825795"/>
    <lineage>
        <taxon>Viruses</taxon>
    </lineage>
</organism>
<accession>A0A8S5UFS0</accession>
<protein>
    <submittedName>
        <fullName evidence="2">Minor structural protein</fullName>
    </submittedName>
</protein>
<evidence type="ECO:0000256" key="1">
    <source>
        <dbReference type="SAM" id="Coils"/>
    </source>
</evidence>
<sequence>MEFLKSIFEGAALTYDQLAEKLKGSADVKLANLASGQYVDKGKFDAAQTELAGIREQLKSANEAIDGFKKLDPEGLKKAAQEWKDKHAADTAALQEKIKSQAKDAAVRLAVAKENVHDDALTMAALDLGKVAVAEDGTVSGLTEQIAALREQKPFLFKTGRTEQNYNPAGGNPAGSDAFAFNFMGVRDKPKE</sequence>
<evidence type="ECO:0000313" key="2">
    <source>
        <dbReference type="EMBL" id="DAF93268.1"/>
    </source>
</evidence>
<feature type="coiled-coil region" evidence="1">
    <location>
        <begin position="44"/>
        <end position="71"/>
    </location>
</feature>
<dbReference type="EMBL" id="BK016081">
    <property type="protein sequence ID" value="DAF93268.1"/>
    <property type="molecule type" value="Genomic_DNA"/>
</dbReference>
<name>A0A8S5UFS0_9VIRU</name>
<dbReference type="GO" id="GO:0019069">
    <property type="term" value="P:viral capsid assembly"/>
    <property type="evidence" value="ECO:0007669"/>
    <property type="project" value="InterPro"/>
</dbReference>
<keyword evidence="1" id="KW-0175">Coiled coil</keyword>
<reference evidence="2" key="1">
    <citation type="journal article" date="2021" name="Proc. Natl. Acad. Sci. U.S.A.">
        <title>A Catalog of Tens of Thousands of Viruses from Human Metagenomes Reveals Hidden Associations with Chronic Diseases.</title>
        <authorList>
            <person name="Tisza M.J."/>
            <person name="Buck C.B."/>
        </authorList>
    </citation>
    <scope>NUCLEOTIDE SEQUENCE</scope>
    <source>
        <strain evidence="2">CtR9T2</strain>
    </source>
</reference>
<dbReference type="InterPro" id="IPR009636">
    <property type="entry name" value="SCAF"/>
</dbReference>
<proteinExistence type="predicted"/>